<gene>
    <name evidence="1" type="ORF">F5876DRAFT_70155</name>
</gene>
<dbReference type="EMBL" id="MU795717">
    <property type="protein sequence ID" value="KAJ3805015.1"/>
    <property type="molecule type" value="Genomic_DNA"/>
</dbReference>
<accession>A0ACC1TJU5</accession>
<comment type="caution">
    <text evidence="1">The sequence shown here is derived from an EMBL/GenBank/DDBJ whole genome shotgun (WGS) entry which is preliminary data.</text>
</comment>
<proteinExistence type="predicted"/>
<evidence type="ECO:0000313" key="2">
    <source>
        <dbReference type="Proteomes" id="UP001163835"/>
    </source>
</evidence>
<name>A0ACC1TJU5_9AGAR</name>
<evidence type="ECO:0000313" key="1">
    <source>
        <dbReference type="EMBL" id="KAJ3805015.1"/>
    </source>
</evidence>
<sequence>MDGLHNIIALGKVFYLDISDTPAWIVTQTNQHDSSSISLGAGKLCTDAEEQRRKETGENGHMFGGGWGKSKDEVKISQAFEQVAKEIGAKSISSEHVISFSVLLTILEIDFEYKATKTRVYFGNPEIFALRNDEYKPKELDVSYSLSHAMSNTGRLPRSIGQMAERIPSSIVGLGRDVNLVNITRGIGLGLGVKNIDLFIWESNGHCVRVVNKTP</sequence>
<protein>
    <submittedName>
        <fullName evidence="1">Uncharacterized protein</fullName>
    </submittedName>
</protein>
<dbReference type="Proteomes" id="UP001163835">
    <property type="component" value="Unassembled WGS sequence"/>
</dbReference>
<reference evidence="1" key="1">
    <citation type="submission" date="2022-09" db="EMBL/GenBank/DDBJ databases">
        <title>A Global Phylogenomic Analysis of the Shiitake Genus Lentinula.</title>
        <authorList>
            <consortium name="DOE Joint Genome Institute"/>
            <person name="Sierra-Patev S."/>
            <person name="Min B."/>
            <person name="Naranjo-Ortiz M."/>
            <person name="Looney B."/>
            <person name="Konkel Z."/>
            <person name="Slot J.C."/>
            <person name="Sakamoto Y."/>
            <person name="Steenwyk J.L."/>
            <person name="Rokas A."/>
            <person name="Carro J."/>
            <person name="Camarero S."/>
            <person name="Ferreira P."/>
            <person name="Molpeceres G."/>
            <person name="Ruiz-Duenas F.J."/>
            <person name="Serrano A."/>
            <person name="Henrissat B."/>
            <person name="Drula E."/>
            <person name="Hughes K.W."/>
            <person name="Mata J.L."/>
            <person name="Ishikawa N.K."/>
            <person name="Vargas-Isla R."/>
            <person name="Ushijima S."/>
            <person name="Smith C.A."/>
            <person name="Ahrendt S."/>
            <person name="Andreopoulos W."/>
            <person name="He G."/>
            <person name="Labutti K."/>
            <person name="Lipzen A."/>
            <person name="Ng V."/>
            <person name="Riley R."/>
            <person name="Sandor L."/>
            <person name="Barry K."/>
            <person name="Martinez A.T."/>
            <person name="Xiao Y."/>
            <person name="Gibbons J.G."/>
            <person name="Terashima K."/>
            <person name="Grigoriev I.V."/>
            <person name="Hibbett D.S."/>
        </authorList>
    </citation>
    <scope>NUCLEOTIDE SEQUENCE</scope>
    <source>
        <strain evidence="1">TMI1499</strain>
    </source>
</reference>
<keyword evidence="2" id="KW-1185">Reference proteome</keyword>
<organism evidence="1 2">
    <name type="scientific">Lentinula aff. lateritia</name>
    <dbReference type="NCBI Taxonomy" id="2804960"/>
    <lineage>
        <taxon>Eukaryota</taxon>
        <taxon>Fungi</taxon>
        <taxon>Dikarya</taxon>
        <taxon>Basidiomycota</taxon>
        <taxon>Agaricomycotina</taxon>
        <taxon>Agaricomycetes</taxon>
        <taxon>Agaricomycetidae</taxon>
        <taxon>Agaricales</taxon>
        <taxon>Marasmiineae</taxon>
        <taxon>Omphalotaceae</taxon>
        <taxon>Lentinula</taxon>
    </lineage>
</organism>